<feature type="transmembrane region" description="Helical" evidence="1">
    <location>
        <begin position="262"/>
        <end position="279"/>
    </location>
</feature>
<comment type="caution">
    <text evidence="2">The sequence shown here is derived from an EMBL/GenBank/DDBJ whole genome shotgun (WGS) entry which is preliminary data.</text>
</comment>
<sequence>MNILAVLPLKRNTWFIKLYSIFILILAIWTFHFEISGRIEVGFKNTMQVTPAGIVVGTINTTVELLYNILITLTAVVFSNNSKEELLKEIDELDGIIRKHSQNLERKQKFMYKDIILLHIFDTALFINDILLFLPTKDKEFLAYYYIDQFYRYRISLLVLYIYCFIKELLGKLLAINEHLRETFNNLNSESMLQESSEVLQRMDTVVQDVSVCYLKFGQIVGHFNNIFGWLLLALFINYLCLFMVAFDMGLRIKTNSAEAELPLYIWVGCLMIYALVAYETTLRMVKYGSSSIFMDECVDELSLRDDCAGMKIFMDECVDELCAGMKMFSY</sequence>
<evidence type="ECO:0000313" key="3">
    <source>
        <dbReference type="Proteomes" id="UP001458880"/>
    </source>
</evidence>
<proteinExistence type="predicted"/>
<dbReference type="AlphaFoldDB" id="A0AAW1KHM3"/>
<organism evidence="2 3">
    <name type="scientific">Popillia japonica</name>
    <name type="common">Japanese beetle</name>
    <dbReference type="NCBI Taxonomy" id="7064"/>
    <lineage>
        <taxon>Eukaryota</taxon>
        <taxon>Metazoa</taxon>
        <taxon>Ecdysozoa</taxon>
        <taxon>Arthropoda</taxon>
        <taxon>Hexapoda</taxon>
        <taxon>Insecta</taxon>
        <taxon>Pterygota</taxon>
        <taxon>Neoptera</taxon>
        <taxon>Endopterygota</taxon>
        <taxon>Coleoptera</taxon>
        <taxon>Polyphaga</taxon>
        <taxon>Scarabaeiformia</taxon>
        <taxon>Scarabaeidae</taxon>
        <taxon>Rutelinae</taxon>
        <taxon>Popillia</taxon>
    </lineage>
</organism>
<feature type="transmembrane region" description="Helical" evidence="1">
    <location>
        <begin position="155"/>
        <end position="175"/>
    </location>
</feature>
<name>A0AAW1KHM3_POPJA</name>
<feature type="transmembrane region" description="Helical" evidence="1">
    <location>
        <begin position="227"/>
        <end position="247"/>
    </location>
</feature>
<dbReference type="Proteomes" id="UP001458880">
    <property type="component" value="Unassembled WGS sequence"/>
</dbReference>
<keyword evidence="1" id="KW-1133">Transmembrane helix</keyword>
<reference evidence="2 3" key="1">
    <citation type="journal article" date="2024" name="BMC Genomics">
        <title>De novo assembly and annotation of Popillia japonica's genome with initial clues to its potential as an invasive pest.</title>
        <authorList>
            <person name="Cucini C."/>
            <person name="Boschi S."/>
            <person name="Funari R."/>
            <person name="Cardaioli E."/>
            <person name="Iannotti N."/>
            <person name="Marturano G."/>
            <person name="Paoli F."/>
            <person name="Bruttini M."/>
            <person name="Carapelli A."/>
            <person name="Frati F."/>
            <person name="Nardi F."/>
        </authorList>
    </citation>
    <scope>NUCLEOTIDE SEQUENCE [LARGE SCALE GENOMIC DNA]</scope>
    <source>
        <strain evidence="2">DMR45628</strain>
    </source>
</reference>
<feature type="transmembrane region" description="Helical" evidence="1">
    <location>
        <begin position="52"/>
        <end position="78"/>
    </location>
</feature>
<accession>A0AAW1KHM3</accession>
<evidence type="ECO:0000256" key="1">
    <source>
        <dbReference type="SAM" id="Phobius"/>
    </source>
</evidence>
<evidence type="ECO:0000313" key="2">
    <source>
        <dbReference type="EMBL" id="KAK9718205.1"/>
    </source>
</evidence>
<evidence type="ECO:0008006" key="4">
    <source>
        <dbReference type="Google" id="ProtNLM"/>
    </source>
</evidence>
<dbReference type="EMBL" id="JASPKY010000230">
    <property type="protein sequence ID" value="KAK9718205.1"/>
    <property type="molecule type" value="Genomic_DNA"/>
</dbReference>
<feature type="transmembrane region" description="Helical" evidence="1">
    <location>
        <begin position="12"/>
        <end position="32"/>
    </location>
</feature>
<gene>
    <name evidence="2" type="ORF">QE152_g23285</name>
</gene>
<feature type="transmembrane region" description="Helical" evidence="1">
    <location>
        <begin position="115"/>
        <end position="135"/>
    </location>
</feature>
<keyword evidence="3" id="KW-1185">Reference proteome</keyword>
<protein>
    <recommendedName>
        <fullName evidence="4">Gustatory receptor</fullName>
    </recommendedName>
</protein>
<keyword evidence="1" id="KW-0472">Membrane</keyword>
<keyword evidence="1" id="KW-0812">Transmembrane</keyword>